<organism evidence="5 6">
    <name type="scientific">Pedobacter steynii</name>
    <dbReference type="NCBI Taxonomy" id="430522"/>
    <lineage>
        <taxon>Bacteria</taxon>
        <taxon>Pseudomonadati</taxon>
        <taxon>Bacteroidota</taxon>
        <taxon>Sphingobacteriia</taxon>
        <taxon>Sphingobacteriales</taxon>
        <taxon>Sphingobacteriaceae</taxon>
        <taxon>Pedobacter</taxon>
    </lineage>
</organism>
<evidence type="ECO:0000313" key="5">
    <source>
        <dbReference type="EMBL" id="SDN14915.1"/>
    </source>
</evidence>
<evidence type="ECO:0000256" key="3">
    <source>
        <dbReference type="SAM" id="Phobius"/>
    </source>
</evidence>
<gene>
    <name evidence="5" type="ORF">SAMN05421820_106307</name>
</gene>
<dbReference type="PANTHER" id="PTHR43798">
    <property type="entry name" value="MONOACYLGLYCEROL LIPASE"/>
    <property type="match status" value="1"/>
</dbReference>
<dbReference type="InterPro" id="IPR029058">
    <property type="entry name" value="AB_hydrolase_fold"/>
</dbReference>
<keyword evidence="6" id="KW-1185">Reference proteome</keyword>
<dbReference type="PRINTS" id="PR00111">
    <property type="entry name" value="ABHYDROLASE"/>
</dbReference>
<dbReference type="Proteomes" id="UP000183200">
    <property type="component" value="Unassembled WGS sequence"/>
</dbReference>
<evidence type="ECO:0000256" key="2">
    <source>
        <dbReference type="ARBA" id="ARBA00022801"/>
    </source>
</evidence>
<feature type="transmembrane region" description="Helical" evidence="3">
    <location>
        <begin position="51"/>
        <end position="72"/>
    </location>
</feature>
<dbReference type="AlphaFoldDB" id="A0A1G9Z1X6"/>
<proteinExistence type="inferred from homology"/>
<name>A0A1G9Z1X6_9SPHI</name>
<dbReference type="GO" id="GO:0046464">
    <property type="term" value="P:acylglycerol catabolic process"/>
    <property type="evidence" value="ECO:0007669"/>
    <property type="project" value="TreeGrafter"/>
</dbReference>
<protein>
    <submittedName>
        <fullName evidence="5">Proline iminopeptidase</fullName>
    </submittedName>
</protein>
<dbReference type="GO" id="GO:0008233">
    <property type="term" value="F:peptidase activity"/>
    <property type="evidence" value="ECO:0007669"/>
    <property type="project" value="InterPro"/>
</dbReference>
<keyword evidence="3" id="KW-1133">Transmembrane helix</keyword>
<keyword evidence="3" id="KW-0812">Transmembrane</keyword>
<dbReference type="Gene3D" id="3.40.50.1820">
    <property type="entry name" value="alpha/beta hydrolase"/>
    <property type="match status" value="1"/>
</dbReference>
<dbReference type="RefSeq" id="WP_245723880.1">
    <property type="nucleotide sequence ID" value="NZ_FNGY01000006.1"/>
</dbReference>
<dbReference type="InterPro" id="IPR000073">
    <property type="entry name" value="AB_hydrolase_1"/>
</dbReference>
<sequence length="360" mass="41019">MQKGIGFHEFISIFEDRLPTIKTELFLLFACLIPHVLNRIYAPHFMLAKKIFITVALIVCTCLPSLFAQTLYSKAYGDRKNPSLIFIHGGPRGNATLFEGTTAQRLADMGFFVIAYDRRAEGRSIDTSAKLTFKEAFNDLNQLIEQYGLKKVNLIGHSFGGIVSTLFANQYPEKVERLILVGALFAQQESYNHILHTGAKKAIAQNDSASFNKIHYINTLDKRGAEYRLLTYQIAARFGYFKMPRPTEESIRVNKEYEAGEFSKSNIRNDQAPVLFYKNESRVNIDTKPILKGLSNKGVKLFAVYGADDGIFSPKQVSDLQKIVGKNKFHIIHNCAHYPFVDQQSDFLRRIKHIMERKDF</sequence>
<dbReference type="GO" id="GO:0006508">
    <property type="term" value="P:proteolysis"/>
    <property type="evidence" value="ECO:0007669"/>
    <property type="project" value="InterPro"/>
</dbReference>
<dbReference type="PRINTS" id="PR00793">
    <property type="entry name" value="PROAMNOPTASE"/>
</dbReference>
<evidence type="ECO:0000256" key="1">
    <source>
        <dbReference type="ARBA" id="ARBA00010088"/>
    </source>
</evidence>
<dbReference type="Pfam" id="PF00561">
    <property type="entry name" value="Abhydrolase_1"/>
    <property type="match status" value="1"/>
</dbReference>
<comment type="similarity">
    <text evidence="1">Belongs to the peptidase S33 family.</text>
</comment>
<keyword evidence="2" id="KW-0378">Hydrolase</keyword>
<dbReference type="GO" id="GO:0016020">
    <property type="term" value="C:membrane"/>
    <property type="evidence" value="ECO:0007669"/>
    <property type="project" value="TreeGrafter"/>
</dbReference>
<dbReference type="PANTHER" id="PTHR43798:SF33">
    <property type="entry name" value="HYDROLASE, PUTATIVE (AFU_ORTHOLOGUE AFUA_2G14860)-RELATED"/>
    <property type="match status" value="1"/>
</dbReference>
<dbReference type="InterPro" id="IPR002410">
    <property type="entry name" value="Peptidase_S33"/>
</dbReference>
<keyword evidence="3" id="KW-0472">Membrane</keyword>
<reference evidence="6" key="1">
    <citation type="submission" date="2016-10" db="EMBL/GenBank/DDBJ databases">
        <authorList>
            <person name="Varghese N."/>
            <person name="Submissions S."/>
        </authorList>
    </citation>
    <scope>NUCLEOTIDE SEQUENCE [LARGE SCALE GENOMIC DNA]</scope>
    <source>
        <strain evidence="6">DSM 19110</strain>
    </source>
</reference>
<accession>A0A1G9Z1X6</accession>
<dbReference type="EMBL" id="FNGY01000006">
    <property type="protein sequence ID" value="SDN14915.1"/>
    <property type="molecule type" value="Genomic_DNA"/>
</dbReference>
<evidence type="ECO:0000313" key="6">
    <source>
        <dbReference type="Proteomes" id="UP000183200"/>
    </source>
</evidence>
<dbReference type="InterPro" id="IPR050266">
    <property type="entry name" value="AB_hydrolase_sf"/>
</dbReference>
<dbReference type="SUPFAM" id="SSF53474">
    <property type="entry name" value="alpha/beta-Hydrolases"/>
    <property type="match status" value="1"/>
</dbReference>
<feature type="domain" description="AB hydrolase-1" evidence="4">
    <location>
        <begin position="82"/>
        <end position="342"/>
    </location>
</feature>
<evidence type="ECO:0000259" key="4">
    <source>
        <dbReference type="Pfam" id="PF00561"/>
    </source>
</evidence>
<dbReference type="GO" id="GO:0047372">
    <property type="term" value="F:monoacylglycerol lipase activity"/>
    <property type="evidence" value="ECO:0007669"/>
    <property type="project" value="TreeGrafter"/>
</dbReference>